<feature type="transmembrane region" description="Helical" evidence="6">
    <location>
        <begin position="321"/>
        <end position="346"/>
    </location>
</feature>
<dbReference type="Proteomes" id="UP000292692">
    <property type="component" value="Unassembled WGS sequence"/>
</dbReference>
<evidence type="ECO:0000256" key="5">
    <source>
        <dbReference type="ARBA" id="ARBA00023136"/>
    </source>
</evidence>
<dbReference type="AlphaFoldDB" id="A0A4R0V482"/>
<keyword evidence="4 6" id="KW-1133">Transmembrane helix</keyword>
<evidence type="ECO:0000256" key="2">
    <source>
        <dbReference type="ARBA" id="ARBA00022475"/>
    </source>
</evidence>
<dbReference type="GO" id="GO:0005886">
    <property type="term" value="C:plasma membrane"/>
    <property type="evidence" value="ECO:0007669"/>
    <property type="project" value="UniProtKB-SubCell"/>
</dbReference>
<accession>A0A4R0V482</accession>
<reference evidence="7 8" key="1">
    <citation type="journal article" date="2018" name="Sci. Rep.">
        <title>Genomic diversity and distribution of Bifidobacterium longum subsp. longum across the human lifespan.</title>
        <authorList>
            <person name="Odamaki T."/>
            <person name="Bottacini F."/>
            <person name="Kato K."/>
            <person name="Mitsuyama E."/>
            <person name="Yoshida K."/>
            <person name="Horigome A."/>
            <person name="Xiao J.Z."/>
            <person name="van Sinderen D."/>
        </authorList>
    </citation>
    <scope>NUCLEOTIDE SEQUENCE [LARGE SCALE GENOMIC DNA]</scope>
    <source>
        <strain evidence="7 8">MCC10102</strain>
    </source>
</reference>
<evidence type="ECO:0000313" key="7">
    <source>
        <dbReference type="EMBL" id="TCF47548.1"/>
    </source>
</evidence>
<keyword evidence="3 6" id="KW-0812">Transmembrane</keyword>
<feature type="transmembrane region" description="Helical" evidence="6">
    <location>
        <begin position="247"/>
        <end position="270"/>
    </location>
</feature>
<protein>
    <submittedName>
        <fullName evidence="7">Membrane spanning polysaccharide biosynthesis protein</fullName>
    </submittedName>
</protein>
<dbReference type="PANTHER" id="PTHR30250:SF11">
    <property type="entry name" value="O-ANTIGEN TRANSPORTER-RELATED"/>
    <property type="match status" value="1"/>
</dbReference>
<feature type="transmembrane region" description="Helical" evidence="6">
    <location>
        <begin position="45"/>
        <end position="66"/>
    </location>
</feature>
<feature type="transmembrane region" description="Helical" evidence="6">
    <location>
        <begin position="358"/>
        <end position="376"/>
    </location>
</feature>
<evidence type="ECO:0000313" key="8">
    <source>
        <dbReference type="Proteomes" id="UP000292692"/>
    </source>
</evidence>
<proteinExistence type="predicted"/>
<evidence type="ECO:0000256" key="4">
    <source>
        <dbReference type="ARBA" id="ARBA00022989"/>
    </source>
</evidence>
<keyword evidence="2" id="KW-1003">Cell membrane</keyword>
<gene>
    <name evidence="7" type="ORF">MCC10102_0397</name>
</gene>
<comment type="caution">
    <text evidence="7">The sequence shown here is derived from an EMBL/GenBank/DDBJ whole genome shotgun (WGS) entry which is preliminary data.</text>
</comment>
<dbReference type="InterPro" id="IPR050833">
    <property type="entry name" value="Poly_Biosynth_Transport"/>
</dbReference>
<dbReference type="EMBL" id="SHSV01000005">
    <property type="protein sequence ID" value="TCF47548.1"/>
    <property type="molecule type" value="Genomic_DNA"/>
</dbReference>
<evidence type="ECO:0000256" key="6">
    <source>
        <dbReference type="SAM" id="Phobius"/>
    </source>
</evidence>
<dbReference type="PANTHER" id="PTHR30250">
    <property type="entry name" value="PST FAMILY PREDICTED COLANIC ACID TRANSPORTER"/>
    <property type="match status" value="1"/>
</dbReference>
<feature type="transmembrane region" description="Helical" evidence="6">
    <location>
        <begin position="433"/>
        <end position="450"/>
    </location>
</feature>
<keyword evidence="5 6" id="KW-0472">Membrane</keyword>
<comment type="subcellular location">
    <subcellularLocation>
        <location evidence="1">Cell membrane</location>
        <topology evidence="1">Multi-pass membrane protein</topology>
    </subcellularLocation>
</comment>
<feature type="transmembrane region" description="Helical" evidence="6">
    <location>
        <begin position="148"/>
        <end position="170"/>
    </location>
</feature>
<feature type="transmembrane region" description="Helical" evidence="6">
    <location>
        <begin position="12"/>
        <end position="33"/>
    </location>
</feature>
<organism evidence="7 8">
    <name type="scientific">Bifidobacterium longum subsp. longum</name>
    <dbReference type="NCBI Taxonomy" id="1679"/>
    <lineage>
        <taxon>Bacteria</taxon>
        <taxon>Bacillati</taxon>
        <taxon>Actinomycetota</taxon>
        <taxon>Actinomycetes</taxon>
        <taxon>Bifidobacteriales</taxon>
        <taxon>Bifidobacteriaceae</taxon>
        <taxon>Bifidobacterium</taxon>
    </lineage>
</organism>
<feature type="transmembrane region" description="Helical" evidence="6">
    <location>
        <begin position="176"/>
        <end position="196"/>
    </location>
</feature>
<dbReference type="RefSeq" id="WP_014485853.1">
    <property type="nucleotide sequence ID" value="NZ_AP022379.1"/>
</dbReference>
<name>A0A4R0V482_BIFLL</name>
<evidence type="ECO:0000256" key="3">
    <source>
        <dbReference type="ARBA" id="ARBA00022692"/>
    </source>
</evidence>
<dbReference type="Pfam" id="PF01943">
    <property type="entry name" value="Polysacc_synt"/>
    <property type="match status" value="1"/>
</dbReference>
<dbReference type="InterPro" id="IPR002797">
    <property type="entry name" value="Polysacc_synth"/>
</dbReference>
<evidence type="ECO:0000256" key="1">
    <source>
        <dbReference type="ARBA" id="ARBA00004651"/>
    </source>
</evidence>
<feature type="transmembrane region" description="Helical" evidence="6">
    <location>
        <begin position="86"/>
        <end position="111"/>
    </location>
</feature>
<feature type="transmembrane region" description="Helical" evidence="6">
    <location>
        <begin position="117"/>
        <end position="136"/>
    </location>
</feature>
<feature type="transmembrane region" description="Helical" evidence="6">
    <location>
        <begin position="291"/>
        <end position="315"/>
    </location>
</feature>
<sequence length="466" mass="51841">MVNNQPGFLSFAKSTVIFFVGSTLSKVITLLLLPLYTRNLPTADYGYFDLSVTYVTLLTAFLYCDIWSSVMRFMRDDLTGEAPKRIVAGGWVLFALSTIVYYAIGMVASLFINIPNIGYILAYGTFFNLISMFSYISRGWEHNTDFAISGVLNTIVNVTLNVILILVFHIGYTSLYISFIAGCASQCLFLFIRLRMWKLLAKPTFSQISMLFKYSAPLGINSVAYWLLNSFGRTVVSRVMSLSANGIFAVGSKFGSTISLATTCFTYAWQDITFKSEMKPVSFYASAVRQYAAFLISATSILLPAISLAFPILIGEDYNEAYGIIPSFLLVAAASAVSTFIGNIFYVIKDTKTISRSMIIACICNVVLVYPLTIAFGTLGTNLSILSAFLINIVQRLFILKKKISLSLSYRKLIGPVILLVSSYTVYMMNLMVLTGVYLVIALIIAIYMYRDKFSILYNAVFLKNK</sequence>